<comment type="caution">
    <text evidence="7">The sequence shown here is derived from an EMBL/GenBank/DDBJ whole genome shotgun (WGS) entry which is preliminary data.</text>
</comment>
<reference evidence="7" key="1">
    <citation type="submission" date="2021-02" db="EMBL/GenBank/DDBJ databases">
        <authorList>
            <person name="Nowell W R."/>
        </authorList>
    </citation>
    <scope>NUCLEOTIDE SEQUENCE</scope>
</reference>
<dbReference type="Gene3D" id="1.10.510.10">
    <property type="entry name" value="Transferase(Phosphotransferase) domain 1"/>
    <property type="match status" value="1"/>
</dbReference>
<dbReference type="Pfam" id="PF00069">
    <property type="entry name" value="Pkinase"/>
    <property type="match status" value="1"/>
</dbReference>
<proteinExistence type="predicted"/>
<name>A0A8S3JPZ8_9BILA</name>
<dbReference type="CDD" id="cd14338">
    <property type="entry name" value="UBA_SIK"/>
    <property type="match status" value="1"/>
</dbReference>
<dbReference type="Proteomes" id="UP000681720">
    <property type="component" value="Unassembled WGS sequence"/>
</dbReference>
<accession>A0A8S3JPZ8</accession>
<feature type="domain" description="Protein kinase" evidence="6">
    <location>
        <begin position="1"/>
        <end position="73"/>
    </location>
</feature>
<protein>
    <recommendedName>
        <fullName evidence="6">Protein kinase domain-containing protein</fullName>
    </recommendedName>
</protein>
<dbReference type="PROSITE" id="PS50011">
    <property type="entry name" value="PROTEIN_KINASE_DOM"/>
    <property type="match status" value="1"/>
</dbReference>
<evidence type="ECO:0000256" key="3">
    <source>
        <dbReference type="ARBA" id="ARBA00022741"/>
    </source>
</evidence>
<organism evidence="7 8">
    <name type="scientific">Rotaria magnacalcarata</name>
    <dbReference type="NCBI Taxonomy" id="392030"/>
    <lineage>
        <taxon>Eukaryota</taxon>
        <taxon>Metazoa</taxon>
        <taxon>Spiralia</taxon>
        <taxon>Gnathifera</taxon>
        <taxon>Rotifera</taxon>
        <taxon>Eurotatoria</taxon>
        <taxon>Bdelloidea</taxon>
        <taxon>Philodinida</taxon>
        <taxon>Philodinidae</taxon>
        <taxon>Rotaria</taxon>
    </lineage>
</organism>
<dbReference type="EMBL" id="CAJOBJ010363302">
    <property type="protein sequence ID" value="CAF5219490.1"/>
    <property type="molecule type" value="Genomic_DNA"/>
</dbReference>
<feature type="non-terminal residue" evidence="7">
    <location>
        <position position="1"/>
    </location>
</feature>
<dbReference type="GO" id="GO:0035556">
    <property type="term" value="P:intracellular signal transduction"/>
    <property type="evidence" value="ECO:0007669"/>
    <property type="project" value="TreeGrafter"/>
</dbReference>
<evidence type="ECO:0000313" key="7">
    <source>
        <dbReference type="EMBL" id="CAF5219490.1"/>
    </source>
</evidence>
<evidence type="ECO:0000256" key="5">
    <source>
        <dbReference type="ARBA" id="ARBA00022840"/>
    </source>
</evidence>
<gene>
    <name evidence="7" type="ORF">GIL414_LOCUS83512</name>
</gene>
<evidence type="ECO:0000256" key="2">
    <source>
        <dbReference type="ARBA" id="ARBA00022679"/>
    </source>
</evidence>
<evidence type="ECO:0000256" key="1">
    <source>
        <dbReference type="ARBA" id="ARBA00022527"/>
    </source>
</evidence>
<dbReference type="GO" id="GO:0000226">
    <property type="term" value="P:microtubule cytoskeleton organization"/>
    <property type="evidence" value="ECO:0007669"/>
    <property type="project" value="TreeGrafter"/>
</dbReference>
<keyword evidence="4" id="KW-0418">Kinase</keyword>
<sequence>KFQALGVLLYIFVCGHLPFDSNNLSELRKRVLSGQFRLPFYISSDCSSLISHMLTVDPEQRYTVKDIKNHPWLMLNSSNLTDVPSQTQSVPNCQLTNAILDHAEALGYNRTQILTSVHGNSYDSDAAIWHLLLEKFQQTCQINSK</sequence>
<dbReference type="GO" id="GO:0005524">
    <property type="term" value="F:ATP binding"/>
    <property type="evidence" value="ECO:0007669"/>
    <property type="project" value="UniProtKB-KW"/>
</dbReference>
<evidence type="ECO:0000259" key="6">
    <source>
        <dbReference type="PROSITE" id="PS50011"/>
    </source>
</evidence>
<dbReference type="InterPro" id="IPR000719">
    <property type="entry name" value="Prot_kinase_dom"/>
</dbReference>
<dbReference type="InterPro" id="IPR011009">
    <property type="entry name" value="Kinase-like_dom_sf"/>
</dbReference>
<dbReference type="GO" id="GO:0050321">
    <property type="term" value="F:tau-protein kinase activity"/>
    <property type="evidence" value="ECO:0007669"/>
    <property type="project" value="TreeGrafter"/>
</dbReference>
<dbReference type="Pfam" id="PF23312">
    <property type="entry name" value="UBA_SIK3"/>
    <property type="match status" value="1"/>
</dbReference>
<dbReference type="AlphaFoldDB" id="A0A8S3JPZ8"/>
<keyword evidence="1" id="KW-0723">Serine/threonine-protein kinase</keyword>
<dbReference type="PANTHER" id="PTHR24346:SF82">
    <property type="entry name" value="KP78A-RELATED"/>
    <property type="match status" value="1"/>
</dbReference>
<dbReference type="PANTHER" id="PTHR24346">
    <property type="entry name" value="MAP/MICROTUBULE AFFINITY-REGULATING KINASE"/>
    <property type="match status" value="1"/>
</dbReference>
<dbReference type="InterPro" id="IPR057380">
    <property type="entry name" value="UBA_SIK1/2/3"/>
</dbReference>
<dbReference type="GO" id="GO:0005737">
    <property type="term" value="C:cytoplasm"/>
    <property type="evidence" value="ECO:0007669"/>
    <property type="project" value="TreeGrafter"/>
</dbReference>
<keyword evidence="5" id="KW-0067">ATP-binding</keyword>
<keyword evidence="3" id="KW-0547">Nucleotide-binding</keyword>
<keyword evidence="2" id="KW-0808">Transferase</keyword>
<dbReference type="SUPFAM" id="SSF56112">
    <property type="entry name" value="Protein kinase-like (PK-like)"/>
    <property type="match status" value="1"/>
</dbReference>
<evidence type="ECO:0000313" key="8">
    <source>
        <dbReference type="Proteomes" id="UP000681720"/>
    </source>
</evidence>
<evidence type="ECO:0000256" key="4">
    <source>
        <dbReference type="ARBA" id="ARBA00022777"/>
    </source>
</evidence>